<dbReference type="AlphaFoldDB" id="A0A9P4PX01"/>
<evidence type="ECO:0000256" key="2">
    <source>
        <dbReference type="SAM" id="Phobius"/>
    </source>
</evidence>
<dbReference type="EMBL" id="MU001493">
    <property type="protein sequence ID" value="KAF2450783.1"/>
    <property type="molecule type" value="Genomic_DNA"/>
</dbReference>
<name>A0A9P4PX01_9PLEO</name>
<sequence>MPRINFTECAAIYAAKTTEGQQLRWKYGWNGTVLGLDPSPEAQISREGCLAVCGHGAETYPWDDVSSTITTWLLPVVGTLLQAPFESNAFRRTLLAIARWVGSPIASLSYVLWNIKVSAKAASIVDMAVPYDQVPDRKTDFGSMRDSMYLLLAMNQYTMKPTAMLREKEAEGLLRIVLFSKDLKLTDTPKTLRQMRRILARELREMRRRGAVPVFVSIMWFLFAFALSIQAAFGVVGQNRTAHDLALGCMLAWFPILIMATIVDRNPIATEAIRKKLNALVDHVRHALRDDRHRQEFIDSFSDQPNFKPFAHHIHDIAAKAEYMDNFFVDFAGQARIRWHYGAAHPILSDIENCYIAEKGRNWLANEREARTNLVLGPINDEGLVWFDMREFWQVAASIAIVLGSCGGAFILSFFTPTVGLGCRSGGYTIFFCISLGLMIMEMVVWLILSPYEMQEPPWLQRTHTRLQSNAFVHRLDGRRHDQWAYIKRRISSILRTTENLLVKSIARLVLLYPFHDKESTRDIVETFIDERVKSLKALSPQRKWEWFFFRPLESFNTVWLVYIVVAQTWGYYKTCDCVTSTWGGAGGYLDFRVQDVASPWVEAYWLTGTLLTSSVMGFSMFYITVEWCQQSFLSTEDYEDARQGLRMTRIYRHWTFSFRSLSRLLSRFTFDPMERFAVSIGLVKYRQKTLLWTKTHTHDPDIAVPAPVQTPRPHGNPSIELSDFSTAMARDDSQHSHEHGASETPAMAHSLFPPAIPQRRPRQDSGASAARTSPSLLHGIGNPAPSQSPSSFLTHRPSHESALSFTPLLQRPSEAHRQRERAGSATSVQSDERDRRSGGEEHGLMSPVSPVRVGEYTPFLGMVQSRQGYTRANSDPGSPPGVDALGIRMGGVADGDLERGERR</sequence>
<evidence type="ECO:0000313" key="3">
    <source>
        <dbReference type="EMBL" id="KAF2450783.1"/>
    </source>
</evidence>
<reference evidence="3" key="1">
    <citation type="journal article" date="2020" name="Stud. Mycol.">
        <title>101 Dothideomycetes genomes: a test case for predicting lifestyles and emergence of pathogens.</title>
        <authorList>
            <person name="Haridas S."/>
            <person name="Albert R."/>
            <person name="Binder M."/>
            <person name="Bloem J."/>
            <person name="Labutti K."/>
            <person name="Salamov A."/>
            <person name="Andreopoulos B."/>
            <person name="Baker S."/>
            <person name="Barry K."/>
            <person name="Bills G."/>
            <person name="Bluhm B."/>
            <person name="Cannon C."/>
            <person name="Castanera R."/>
            <person name="Culley D."/>
            <person name="Daum C."/>
            <person name="Ezra D."/>
            <person name="Gonzalez J."/>
            <person name="Henrissat B."/>
            <person name="Kuo A."/>
            <person name="Liang C."/>
            <person name="Lipzen A."/>
            <person name="Lutzoni F."/>
            <person name="Magnuson J."/>
            <person name="Mondo S."/>
            <person name="Nolan M."/>
            <person name="Ohm R."/>
            <person name="Pangilinan J."/>
            <person name="Park H.-J."/>
            <person name="Ramirez L."/>
            <person name="Alfaro M."/>
            <person name="Sun H."/>
            <person name="Tritt A."/>
            <person name="Yoshinaga Y."/>
            <person name="Zwiers L.-H."/>
            <person name="Turgeon B."/>
            <person name="Goodwin S."/>
            <person name="Spatafora J."/>
            <person name="Crous P."/>
            <person name="Grigoriev I."/>
        </authorList>
    </citation>
    <scope>NUCLEOTIDE SEQUENCE</scope>
    <source>
        <strain evidence="3">CBS 690.94</strain>
    </source>
</reference>
<keyword evidence="2" id="KW-0472">Membrane</keyword>
<feature type="transmembrane region" description="Helical" evidence="2">
    <location>
        <begin position="392"/>
        <end position="415"/>
    </location>
</feature>
<feature type="compositionally biased region" description="Polar residues" evidence="1">
    <location>
        <begin position="785"/>
        <end position="794"/>
    </location>
</feature>
<accession>A0A9P4PX01</accession>
<feature type="transmembrane region" description="Helical" evidence="2">
    <location>
        <begin position="211"/>
        <end position="233"/>
    </location>
</feature>
<organism evidence="3 4">
    <name type="scientific">Karstenula rhodostoma CBS 690.94</name>
    <dbReference type="NCBI Taxonomy" id="1392251"/>
    <lineage>
        <taxon>Eukaryota</taxon>
        <taxon>Fungi</taxon>
        <taxon>Dikarya</taxon>
        <taxon>Ascomycota</taxon>
        <taxon>Pezizomycotina</taxon>
        <taxon>Dothideomycetes</taxon>
        <taxon>Pleosporomycetidae</taxon>
        <taxon>Pleosporales</taxon>
        <taxon>Massarineae</taxon>
        <taxon>Didymosphaeriaceae</taxon>
        <taxon>Karstenula</taxon>
    </lineage>
</organism>
<feature type="region of interest" description="Disordered" evidence="1">
    <location>
        <begin position="702"/>
        <end position="722"/>
    </location>
</feature>
<dbReference type="Proteomes" id="UP000799764">
    <property type="component" value="Unassembled WGS sequence"/>
</dbReference>
<dbReference type="OrthoDB" id="5392263at2759"/>
<comment type="caution">
    <text evidence="3">The sequence shown here is derived from an EMBL/GenBank/DDBJ whole genome shotgun (WGS) entry which is preliminary data.</text>
</comment>
<proteinExistence type="predicted"/>
<evidence type="ECO:0000313" key="4">
    <source>
        <dbReference type="Proteomes" id="UP000799764"/>
    </source>
</evidence>
<feature type="compositionally biased region" description="Basic and acidic residues" evidence="1">
    <location>
        <begin position="831"/>
        <end position="844"/>
    </location>
</feature>
<feature type="compositionally biased region" description="Polar residues" evidence="1">
    <location>
        <begin position="868"/>
        <end position="877"/>
    </location>
</feature>
<feature type="region of interest" description="Disordered" evidence="1">
    <location>
        <begin position="753"/>
        <end position="851"/>
    </location>
</feature>
<keyword evidence="4" id="KW-1185">Reference proteome</keyword>
<feature type="transmembrane region" description="Helical" evidence="2">
    <location>
        <begin position="245"/>
        <end position="263"/>
    </location>
</feature>
<feature type="transmembrane region" description="Helical" evidence="2">
    <location>
        <begin position="427"/>
        <end position="449"/>
    </location>
</feature>
<feature type="region of interest" description="Disordered" evidence="1">
    <location>
        <begin position="868"/>
        <end position="904"/>
    </location>
</feature>
<feature type="compositionally biased region" description="Basic and acidic residues" evidence="1">
    <location>
        <begin position="814"/>
        <end position="823"/>
    </location>
</feature>
<keyword evidence="2" id="KW-0812">Transmembrane</keyword>
<protein>
    <submittedName>
        <fullName evidence="3">Uncharacterized protein</fullName>
    </submittedName>
</protein>
<keyword evidence="2" id="KW-1133">Transmembrane helix</keyword>
<evidence type="ECO:0000256" key="1">
    <source>
        <dbReference type="SAM" id="MobiDB-lite"/>
    </source>
</evidence>
<feature type="transmembrane region" description="Helical" evidence="2">
    <location>
        <begin position="604"/>
        <end position="626"/>
    </location>
</feature>
<gene>
    <name evidence="3" type="ORF">P171DRAFT_146450</name>
</gene>